<keyword evidence="5" id="KW-0808">Transferase</keyword>
<dbReference type="SMART" id="SM00219">
    <property type="entry name" value="TyrKc"/>
    <property type="match status" value="1"/>
</dbReference>
<dbReference type="Pfam" id="PF07714">
    <property type="entry name" value="PK_Tyr_Ser-Thr"/>
    <property type="match status" value="1"/>
</dbReference>
<dbReference type="OrthoDB" id="757296at2759"/>
<accession>A0A5N5GYN8</accession>
<dbReference type="InterPro" id="IPR008266">
    <property type="entry name" value="Tyr_kinase_AS"/>
</dbReference>
<dbReference type="InterPro" id="IPR011009">
    <property type="entry name" value="Kinase-like_dom_sf"/>
</dbReference>
<dbReference type="PROSITE" id="PS50011">
    <property type="entry name" value="PROTEIN_KINASE_DOM"/>
    <property type="match status" value="1"/>
</dbReference>
<dbReference type="PANTHER" id="PTHR47989:SF14">
    <property type="entry name" value="INACTIVE PROTEIN KINASE SELMODRAFT_444075"/>
    <property type="match status" value="1"/>
</dbReference>
<organism evidence="5 6">
    <name type="scientific">Pyrus ussuriensis x Pyrus communis</name>
    <dbReference type="NCBI Taxonomy" id="2448454"/>
    <lineage>
        <taxon>Eukaryota</taxon>
        <taxon>Viridiplantae</taxon>
        <taxon>Streptophyta</taxon>
        <taxon>Embryophyta</taxon>
        <taxon>Tracheophyta</taxon>
        <taxon>Spermatophyta</taxon>
        <taxon>Magnoliopsida</taxon>
        <taxon>eudicotyledons</taxon>
        <taxon>Gunneridae</taxon>
        <taxon>Pentapetalae</taxon>
        <taxon>rosids</taxon>
        <taxon>fabids</taxon>
        <taxon>Rosales</taxon>
        <taxon>Rosaceae</taxon>
        <taxon>Amygdaloideae</taxon>
        <taxon>Maleae</taxon>
        <taxon>Pyrus</taxon>
    </lineage>
</organism>
<dbReference type="InterPro" id="IPR001245">
    <property type="entry name" value="Ser-Thr/Tyr_kinase_cat_dom"/>
</dbReference>
<dbReference type="GO" id="GO:0004713">
    <property type="term" value="F:protein tyrosine kinase activity"/>
    <property type="evidence" value="ECO:0007669"/>
    <property type="project" value="InterPro"/>
</dbReference>
<name>A0A5N5GYN8_9ROSA</name>
<evidence type="ECO:0000259" key="4">
    <source>
        <dbReference type="PROSITE" id="PS50011"/>
    </source>
</evidence>
<dbReference type="Gene3D" id="1.10.510.10">
    <property type="entry name" value="Transferase(Phosphotransferase) domain 1"/>
    <property type="match status" value="1"/>
</dbReference>
<dbReference type="FunFam" id="3.30.200.20:FF:000162">
    <property type="entry name" value="Adenine nucleotide alpha hydrolase-like domain kinase"/>
    <property type="match status" value="1"/>
</dbReference>
<dbReference type="InterPro" id="IPR020635">
    <property type="entry name" value="Tyr_kinase_cat_dom"/>
</dbReference>
<dbReference type="Proteomes" id="UP000327157">
    <property type="component" value="Chromosome 15"/>
</dbReference>
<reference evidence="5 6" key="1">
    <citation type="submission" date="2019-09" db="EMBL/GenBank/DDBJ databases">
        <authorList>
            <person name="Ou C."/>
        </authorList>
    </citation>
    <scope>NUCLEOTIDE SEQUENCE [LARGE SCALE GENOMIC DNA]</scope>
    <source>
        <strain evidence="5">S2</strain>
        <tissue evidence="5">Leaf</tissue>
    </source>
</reference>
<dbReference type="GO" id="GO:0005524">
    <property type="term" value="F:ATP binding"/>
    <property type="evidence" value="ECO:0007669"/>
    <property type="project" value="UniProtKB-KW"/>
</dbReference>
<gene>
    <name evidence="5" type="ORF">D8674_015552</name>
</gene>
<protein>
    <submittedName>
        <fullName evidence="5">Inactive protein kinase</fullName>
    </submittedName>
</protein>
<dbReference type="SUPFAM" id="SSF56112">
    <property type="entry name" value="Protein kinase-like (PK-like)"/>
    <property type="match status" value="1"/>
</dbReference>
<evidence type="ECO:0000313" key="6">
    <source>
        <dbReference type="Proteomes" id="UP000327157"/>
    </source>
</evidence>
<dbReference type="AlphaFoldDB" id="A0A5N5GYN8"/>
<reference evidence="5 6" key="3">
    <citation type="submission" date="2019-11" db="EMBL/GenBank/DDBJ databases">
        <title>A de novo genome assembly of a pear dwarfing rootstock.</title>
        <authorList>
            <person name="Wang F."/>
            <person name="Wang J."/>
            <person name="Li S."/>
            <person name="Zhang Y."/>
            <person name="Fang M."/>
            <person name="Ma L."/>
            <person name="Zhao Y."/>
            <person name="Jiang S."/>
        </authorList>
    </citation>
    <scope>NUCLEOTIDE SEQUENCE [LARGE SCALE GENOMIC DNA]</scope>
    <source>
        <strain evidence="5">S2</strain>
        <tissue evidence="5">Leaf</tissue>
    </source>
</reference>
<dbReference type="PANTHER" id="PTHR47989">
    <property type="entry name" value="OS01G0750732 PROTEIN"/>
    <property type="match status" value="1"/>
</dbReference>
<keyword evidence="1" id="KW-0723">Serine/threonine-protein kinase</keyword>
<keyword evidence="3" id="KW-0067">ATP-binding</keyword>
<evidence type="ECO:0000313" key="5">
    <source>
        <dbReference type="EMBL" id="KAB2619683.1"/>
    </source>
</evidence>
<sequence length="335" mass="37410">MGGGADKVIVAVKAEKVISKTALAWALTHVGHPGDCVTLLAVFSAIKTGNSLLLKTVFWISQNYVVDHGKPPTPQNSKNDCEYAPFDQDIRKDKYELKETPKKGYLVNSSIRDAVSLGKTSSTLPPLCSLCQHKTPVFGNPPKQFSYKELEDATDAFSDINLLEEGGFGVVHRGVLRDGQVVAVKQLKFVLSCAQQGNVVLLIGYCIEGNARVLLYEYIRYNSLDFRLHGVHFCYFMLLISNISTALFNLVDLTFSLTLLDCESRLKIAIGATRGLRYLHEDCRVGCIVHRDLRPNNILLTHDFEPLVLKTDPGILKHILQKQRSLSRERSYFLI</sequence>
<dbReference type="GO" id="GO:0004674">
    <property type="term" value="F:protein serine/threonine kinase activity"/>
    <property type="evidence" value="ECO:0007669"/>
    <property type="project" value="UniProtKB-KW"/>
</dbReference>
<dbReference type="Gene3D" id="3.30.200.20">
    <property type="entry name" value="Phosphorylase Kinase, domain 1"/>
    <property type="match status" value="1"/>
</dbReference>
<dbReference type="EMBL" id="SMOL01000401">
    <property type="protein sequence ID" value="KAB2619683.1"/>
    <property type="molecule type" value="Genomic_DNA"/>
</dbReference>
<reference evidence="6" key="2">
    <citation type="submission" date="2019-10" db="EMBL/GenBank/DDBJ databases">
        <title>A de novo genome assembly of a pear dwarfing rootstock.</title>
        <authorList>
            <person name="Wang F."/>
            <person name="Wang J."/>
            <person name="Li S."/>
            <person name="Zhang Y."/>
            <person name="Fang M."/>
            <person name="Ma L."/>
            <person name="Zhao Y."/>
            <person name="Jiang S."/>
        </authorList>
    </citation>
    <scope>NUCLEOTIDE SEQUENCE [LARGE SCALE GENOMIC DNA]</scope>
</reference>
<keyword evidence="2" id="KW-0547">Nucleotide-binding</keyword>
<evidence type="ECO:0000256" key="1">
    <source>
        <dbReference type="ARBA" id="ARBA00022527"/>
    </source>
</evidence>
<evidence type="ECO:0000256" key="3">
    <source>
        <dbReference type="ARBA" id="ARBA00022840"/>
    </source>
</evidence>
<dbReference type="InterPro" id="IPR000719">
    <property type="entry name" value="Prot_kinase_dom"/>
</dbReference>
<comment type="caution">
    <text evidence="5">The sequence shown here is derived from an EMBL/GenBank/DDBJ whole genome shotgun (WGS) entry which is preliminary data.</text>
</comment>
<dbReference type="PROSITE" id="PS00109">
    <property type="entry name" value="PROTEIN_KINASE_TYR"/>
    <property type="match status" value="1"/>
</dbReference>
<evidence type="ECO:0000256" key="2">
    <source>
        <dbReference type="ARBA" id="ARBA00022741"/>
    </source>
</evidence>
<keyword evidence="6" id="KW-1185">Reference proteome</keyword>
<proteinExistence type="predicted"/>
<keyword evidence="5" id="KW-0418">Kinase</keyword>
<feature type="domain" description="Protein kinase" evidence="4">
    <location>
        <begin position="157"/>
        <end position="335"/>
    </location>
</feature>